<proteinExistence type="predicted"/>
<sequence length="80" mass="9222">MSQSTRNNEDRTIGGARMRWCHRIGHLHILSIFLKNPPPFLSLESVFSDQLSVEGCVNDAKPVMVFKKRLFAAFQHCRFC</sequence>
<accession>A0AAV4SMJ9</accession>
<evidence type="ECO:0000313" key="2">
    <source>
        <dbReference type="Proteomes" id="UP001054945"/>
    </source>
</evidence>
<protein>
    <submittedName>
        <fullName evidence="1">Uncharacterized protein</fullName>
    </submittedName>
</protein>
<keyword evidence="2" id="KW-1185">Reference proteome</keyword>
<gene>
    <name evidence="1" type="ORF">CEXT_577721</name>
</gene>
<dbReference type="Proteomes" id="UP001054945">
    <property type="component" value="Unassembled WGS sequence"/>
</dbReference>
<organism evidence="1 2">
    <name type="scientific">Caerostris extrusa</name>
    <name type="common">Bark spider</name>
    <name type="synonym">Caerostris bankana</name>
    <dbReference type="NCBI Taxonomy" id="172846"/>
    <lineage>
        <taxon>Eukaryota</taxon>
        <taxon>Metazoa</taxon>
        <taxon>Ecdysozoa</taxon>
        <taxon>Arthropoda</taxon>
        <taxon>Chelicerata</taxon>
        <taxon>Arachnida</taxon>
        <taxon>Araneae</taxon>
        <taxon>Araneomorphae</taxon>
        <taxon>Entelegynae</taxon>
        <taxon>Araneoidea</taxon>
        <taxon>Araneidae</taxon>
        <taxon>Caerostris</taxon>
    </lineage>
</organism>
<dbReference type="EMBL" id="BPLR01009773">
    <property type="protein sequence ID" value="GIY34471.1"/>
    <property type="molecule type" value="Genomic_DNA"/>
</dbReference>
<reference evidence="1 2" key="1">
    <citation type="submission" date="2021-06" db="EMBL/GenBank/DDBJ databases">
        <title>Caerostris extrusa draft genome.</title>
        <authorList>
            <person name="Kono N."/>
            <person name="Arakawa K."/>
        </authorList>
    </citation>
    <scope>NUCLEOTIDE SEQUENCE [LARGE SCALE GENOMIC DNA]</scope>
</reference>
<dbReference type="AlphaFoldDB" id="A0AAV4SMJ9"/>
<evidence type="ECO:0000313" key="1">
    <source>
        <dbReference type="EMBL" id="GIY34471.1"/>
    </source>
</evidence>
<name>A0AAV4SMJ9_CAEEX</name>
<comment type="caution">
    <text evidence="1">The sequence shown here is derived from an EMBL/GenBank/DDBJ whole genome shotgun (WGS) entry which is preliminary data.</text>
</comment>